<accession>A0ABT0N0J2</accession>
<protein>
    <submittedName>
        <fullName evidence="5">ABC transporter substrate-binding protein</fullName>
    </submittedName>
</protein>
<comment type="similarity">
    <text evidence="1">Belongs to the leucine-binding protein family.</text>
</comment>
<keyword evidence="2 3" id="KW-0732">Signal</keyword>
<dbReference type="RefSeq" id="WP_249228918.1">
    <property type="nucleotide sequence ID" value="NZ_JAKPBZ010000115.1"/>
</dbReference>
<keyword evidence="6" id="KW-1185">Reference proteome</keyword>
<dbReference type="InterPro" id="IPR051010">
    <property type="entry name" value="BCAA_transport"/>
</dbReference>
<organism evidence="5 6">
    <name type="scientific">Brenneria tiliae</name>
    <dbReference type="NCBI Taxonomy" id="2914984"/>
    <lineage>
        <taxon>Bacteria</taxon>
        <taxon>Pseudomonadati</taxon>
        <taxon>Pseudomonadota</taxon>
        <taxon>Gammaproteobacteria</taxon>
        <taxon>Enterobacterales</taxon>
        <taxon>Pectobacteriaceae</taxon>
        <taxon>Brenneria</taxon>
    </lineage>
</organism>
<feature type="chain" id="PRO_5047253894" evidence="3">
    <location>
        <begin position="22"/>
        <end position="396"/>
    </location>
</feature>
<feature type="domain" description="Leucine-binding protein" evidence="4">
    <location>
        <begin position="23"/>
        <end position="339"/>
    </location>
</feature>
<dbReference type="Pfam" id="PF13458">
    <property type="entry name" value="Peripla_BP_6"/>
    <property type="match status" value="1"/>
</dbReference>
<dbReference type="CDD" id="cd06346">
    <property type="entry name" value="PBP1_ABC_ligand_binding-like"/>
    <property type="match status" value="1"/>
</dbReference>
<evidence type="ECO:0000256" key="2">
    <source>
        <dbReference type="ARBA" id="ARBA00022729"/>
    </source>
</evidence>
<evidence type="ECO:0000259" key="4">
    <source>
        <dbReference type="Pfam" id="PF13458"/>
    </source>
</evidence>
<comment type="caution">
    <text evidence="5">The sequence shown here is derived from an EMBL/GenBank/DDBJ whole genome shotgun (WGS) entry which is preliminary data.</text>
</comment>
<dbReference type="Proteomes" id="UP001203069">
    <property type="component" value="Unassembled WGS sequence"/>
</dbReference>
<evidence type="ECO:0000256" key="1">
    <source>
        <dbReference type="ARBA" id="ARBA00010062"/>
    </source>
</evidence>
<dbReference type="Gene3D" id="3.40.50.2300">
    <property type="match status" value="2"/>
</dbReference>
<dbReference type="PANTHER" id="PTHR30483:SF6">
    <property type="entry name" value="PERIPLASMIC BINDING PROTEIN OF ABC TRANSPORTER FOR NATURAL AMINO ACIDS"/>
    <property type="match status" value="1"/>
</dbReference>
<evidence type="ECO:0000256" key="3">
    <source>
        <dbReference type="SAM" id="SignalP"/>
    </source>
</evidence>
<feature type="signal peptide" evidence="3">
    <location>
        <begin position="1"/>
        <end position="21"/>
    </location>
</feature>
<dbReference type="SUPFAM" id="SSF53822">
    <property type="entry name" value="Periplasmic binding protein-like I"/>
    <property type="match status" value="1"/>
</dbReference>
<evidence type="ECO:0000313" key="6">
    <source>
        <dbReference type="Proteomes" id="UP001203069"/>
    </source>
</evidence>
<dbReference type="InterPro" id="IPR028081">
    <property type="entry name" value="Leu-bd"/>
</dbReference>
<reference evidence="5 6" key="1">
    <citation type="submission" date="2022-02" db="EMBL/GenBank/DDBJ databases">
        <title>Description of Brenneria tiliae sp. nov. isolated from symptomatic Tilia x moltkei and Tilia x europaea trees in the UK.</title>
        <authorList>
            <person name="Kile H."/>
        </authorList>
    </citation>
    <scope>NUCLEOTIDE SEQUENCE [LARGE SCALE GENOMIC DNA]</scope>
    <source>
        <strain evidence="5 6">MC1SB4.1</strain>
    </source>
</reference>
<evidence type="ECO:0000313" key="5">
    <source>
        <dbReference type="EMBL" id="MCL2895063.1"/>
    </source>
</evidence>
<name>A0ABT0N0J2_9GAMM</name>
<dbReference type="PANTHER" id="PTHR30483">
    <property type="entry name" value="LEUCINE-SPECIFIC-BINDING PROTEIN"/>
    <property type="match status" value="1"/>
</dbReference>
<dbReference type="EMBL" id="JAKPBZ010000115">
    <property type="protein sequence ID" value="MCL2895063.1"/>
    <property type="molecule type" value="Genomic_DNA"/>
</dbReference>
<dbReference type="InterPro" id="IPR028082">
    <property type="entry name" value="Peripla_BP_I"/>
</dbReference>
<sequence>MKKKYLALGLCSALMATSSFADVNIGLLGGMTGGTAAMAPQIMKAYDLAIKQVNEQGGILKGEKLVGITADDGCNPQLGADAASKVVNVSRVIAVAGPWCSGAVLAAANSVTIPAGVVLVTPAGTSPQITALKDNDLVFRTVASDEYQGQVLARTLLKRGTKEVAVSFLNNDYGKGLAESFRKEFEAKGGKISGYAAHEENKSSYRTDLASLARAGADTLVIFDYADTSGLTVMREVLENDFFQNIVGGEGMKTSTLIKSLGAENLSTLLVSSPVSTTSTASELFNQQFKAVSGDPNAVFTNTGYDAVFMLALAIEKAKGDKAGISSALRAISGTEGDAILPGEWSKAKALIESGKPIHYQGASGSLSFDANGDVPGSYALFNVADKDYKFISNME</sequence>
<proteinExistence type="inferred from homology"/>
<gene>
    <name evidence="5" type="ORF">MFP26_20555</name>
</gene>